<evidence type="ECO:0000259" key="4">
    <source>
        <dbReference type="PROSITE" id="PS51164"/>
    </source>
</evidence>
<feature type="domain" description="CBM1" evidence="4">
    <location>
        <begin position="22"/>
        <end position="58"/>
    </location>
</feature>
<keyword evidence="6" id="KW-1185">Reference proteome</keyword>
<dbReference type="GO" id="GO:0030248">
    <property type="term" value="F:cellulose binding"/>
    <property type="evidence" value="ECO:0007669"/>
    <property type="project" value="InterPro"/>
</dbReference>
<gene>
    <name evidence="5" type="ORF">F5X68DRAFT_257703</name>
</gene>
<dbReference type="EMBL" id="JAGSXJ010000001">
    <property type="protein sequence ID" value="KAH6697562.1"/>
    <property type="molecule type" value="Genomic_DNA"/>
</dbReference>
<keyword evidence="1 3" id="KW-0732">Signal</keyword>
<feature type="compositionally biased region" description="Low complexity" evidence="2">
    <location>
        <begin position="84"/>
        <end position="109"/>
    </location>
</feature>
<dbReference type="SUPFAM" id="SSF57180">
    <property type="entry name" value="Cellulose-binding domain"/>
    <property type="match status" value="1"/>
</dbReference>
<evidence type="ECO:0000256" key="2">
    <source>
        <dbReference type="SAM" id="MobiDB-lite"/>
    </source>
</evidence>
<name>A0A9P9AFY0_9PEZI</name>
<feature type="signal peptide" evidence="3">
    <location>
        <begin position="1"/>
        <end position="22"/>
    </location>
</feature>
<dbReference type="GO" id="GO:0005576">
    <property type="term" value="C:extracellular region"/>
    <property type="evidence" value="ECO:0007669"/>
    <property type="project" value="InterPro"/>
</dbReference>
<dbReference type="GO" id="GO:0005975">
    <property type="term" value="P:carbohydrate metabolic process"/>
    <property type="evidence" value="ECO:0007669"/>
    <property type="project" value="InterPro"/>
</dbReference>
<dbReference type="InterPro" id="IPR000254">
    <property type="entry name" value="CBD"/>
</dbReference>
<reference evidence="5" key="1">
    <citation type="journal article" date="2021" name="Nat. Commun.">
        <title>Genetic determinants of endophytism in the Arabidopsis root mycobiome.</title>
        <authorList>
            <person name="Mesny F."/>
            <person name="Miyauchi S."/>
            <person name="Thiergart T."/>
            <person name="Pickel B."/>
            <person name="Atanasova L."/>
            <person name="Karlsson M."/>
            <person name="Huettel B."/>
            <person name="Barry K.W."/>
            <person name="Haridas S."/>
            <person name="Chen C."/>
            <person name="Bauer D."/>
            <person name="Andreopoulos W."/>
            <person name="Pangilinan J."/>
            <person name="LaButti K."/>
            <person name="Riley R."/>
            <person name="Lipzen A."/>
            <person name="Clum A."/>
            <person name="Drula E."/>
            <person name="Henrissat B."/>
            <person name="Kohler A."/>
            <person name="Grigoriev I.V."/>
            <person name="Martin F.M."/>
            <person name="Hacquard S."/>
        </authorList>
    </citation>
    <scope>NUCLEOTIDE SEQUENCE</scope>
    <source>
        <strain evidence="5">MPI-SDFR-AT-0117</strain>
    </source>
</reference>
<proteinExistence type="predicted"/>
<comment type="caution">
    <text evidence="5">The sequence shown here is derived from an EMBL/GenBank/DDBJ whole genome shotgun (WGS) entry which is preliminary data.</text>
</comment>
<evidence type="ECO:0000256" key="1">
    <source>
        <dbReference type="ARBA" id="ARBA00022729"/>
    </source>
</evidence>
<dbReference type="OrthoDB" id="70316at2759"/>
<protein>
    <recommendedName>
        <fullName evidence="4">CBM1 domain-containing protein</fullName>
    </recommendedName>
</protein>
<dbReference type="PROSITE" id="PS51164">
    <property type="entry name" value="CBM1_2"/>
    <property type="match status" value="1"/>
</dbReference>
<dbReference type="Proteomes" id="UP000770015">
    <property type="component" value="Unassembled WGS sequence"/>
</dbReference>
<dbReference type="AlphaFoldDB" id="A0A9P9AFY0"/>
<feature type="region of interest" description="Disordered" evidence="2">
    <location>
        <begin position="84"/>
        <end position="114"/>
    </location>
</feature>
<feature type="chain" id="PRO_5040325300" description="CBM1 domain-containing protein" evidence="3">
    <location>
        <begin position="23"/>
        <end position="268"/>
    </location>
</feature>
<accession>A0A9P9AFY0</accession>
<evidence type="ECO:0000256" key="3">
    <source>
        <dbReference type="SAM" id="SignalP"/>
    </source>
</evidence>
<sequence length="268" mass="28940">MHSLYSASSFLATLLLVQGTAGQSQAYQQCGGINWTGSTTCVSGYTCRVLNDWYYQCVPGSNPPPASITPTSTAPITTTRTTLSTATQASSTGAQPPPTTTRTTIATGGNPNLPPMPSTLLPSHYYIRAVATPNYRSYLQAQPTRTPGKAYLEDHLGAGQFRLEAGQLVHNIGEGLEPLYLNVERPADLTQRKLTTTFKTTKNAFGAFNFQGDTLTWSTSEIKRPNEAAWLVCENQELFINTGAFLYQTPAGCFDHTIHSYGGSTPDV</sequence>
<evidence type="ECO:0000313" key="6">
    <source>
        <dbReference type="Proteomes" id="UP000770015"/>
    </source>
</evidence>
<organism evidence="5 6">
    <name type="scientific">Plectosphaerella plurivora</name>
    <dbReference type="NCBI Taxonomy" id="936078"/>
    <lineage>
        <taxon>Eukaryota</taxon>
        <taxon>Fungi</taxon>
        <taxon>Dikarya</taxon>
        <taxon>Ascomycota</taxon>
        <taxon>Pezizomycotina</taxon>
        <taxon>Sordariomycetes</taxon>
        <taxon>Hypocreomycetidae</taxon>
        <taxon>Glomerellales</taxon>
        <taxon>Plectosphaerellaceae</taxon>
        <taxon>Plectosphaerella</taxon>
    </lineage>
</organism>
<evidence type="ECO:0000313" key="5">
    <source>
        <dbReference type="EMBL" id="KAH6697562.1"/>
    </source>
</evidence>
<dbReference type="PROSITE" id="PS00562">
    <property type="entry name" value="CBM1_1"/>
    <property type="match status" value="1"/>
</dbReference>
<dbReference type="Pfam" id="PF00734">
    <property type="entry name" value="CBM_1"/>
    <property type="match status" value="1"/>
</dbReference>
<dbReference type="InterPro" id="IPR035971">
    <property type="entry name" value="CBD_sf"/>
</dbReference>
<dbReference type="SMART" id="SM00236">
    <property type="entry name" value="fCBD"/>
    <property type="match status" value="1"/>
</dbReference>